<name>A0A8B3Y4X4_9PSED</name>
<accession>A0A8B3Y4X4</accession>
<proteinExistence type="predicted"/>
<dbReference type="EMBL" id="LT629782">
    <property type="protein sequence ID" value="SDU37966.1"/>
    <property type="molecule type" value="Genomic_DNA"/>
</dbReference>
<organism evidence="1 2">
    <name type="scientific">Pseudomonas orientalis</name>
    <dbReference type="NCBI Taxonomy" id="76758"/>
    <lineage>
        <taxon>Bacteria</taxon>
        <taxon>Pseudomonadati</taxon>
        <taxon>Pseudomonadota</taxon>
        <taxon>Gammaproteobacteria</taxon>
        <taxon>Pseudomonadales</taxon>
        <taxon>Pseudomonadaceae</taxon>
        <taxon>Pseudomonas</taxon>
    </lineage>
</organism>
<dbReference type="Proteomes" id="UP000183653">
    <property type="component" value="Chromosome I"/>
</dbReference>
<evidence type="ECO:0000313" key="2">
    <source>
        <dbReference type="Proteomes" id="UP000183653"/>
    </source>
</evidence>
<dbReference type="RefSeq" id="WP_156421654.1">
    <property type="nucleotide sequence ID" value="NZ_JYLM01000003.1"/>
</dbReference>
<evidence type="ECO:0000313" key="1">
    <source>
        <dbReference type="EMBL" id="SDU37966.1"/>
    </source>
</evidence>
<dbReference type="OrthoDB" id="1551443at2"/>
<gene>
    <name evidence="1" type="ORF">SAMN04490197_5477</name>
</gene>
<dbReference type="AlphaFoldDB" id="A0A8B3Y4X4"/>
<keyword evidence="2" id="KW-1185">Reference proteome</keyword>
<reference evidence="1 2" key="1">
    <citation type="submission" date="2016-10" db="EMBL/GenBank/DDBJ databases">
        <authorList>
            <person name="Varghese N."/>
            <person name="Submissions S."/>
        </authorList>
    </citation>
    <scope>NUCLEOTIDE SEQUENCE [LARGE SCALE GENOMIC DNA]</scope>
    <source>
        <strain evidence="1 2">BS2775</strain>
    </source>
</reference>
<sequence length="194" mass="22119">MSFQSPKAQELPNLSATRFREFLDFLMSSKVAPPSGISRPTYSDDSVLLEVEVAPPPGFPIGQCWYNCIEHSLNNAGQIVYGWLFWEVNHSYYVAQHHAVWRSENGVLIDLTPNATGAKKVLFMPDDRATFDLDDLRAAMSLEWTSNDQYDWVARQVVNFKVEEIRSKEFGIIRMEPDDSSLSNRIKRLQSALS</sequence>
<protein>
    <submittedName>
        <fullName evidence="1">Uncharacterized protein</fullName>
    </submittedName>
</protein>